<feature type="region of interest" description="Disordered" evidence="1">
    <location>
        <begin position="86"/>
        <end position="108"/>
    </location>
</feature>
<reference evidence="2" key="1">
    <citation type="journal article" date="2022" name="Int. J. Mol. Sci.">
        <title>Draft Genome of Tanacetum Coccineum: Genomic Comparison of Closely Related Tanacetum-Family Plants.</title>
        <authorList>
            <person name="Yamashiro T."/>
            <person name="Shiraishi A."/>
            <person name="Nakayama K."/>
            <person name="Satake H."/>
        </authorList>
    </citation>
    <scope>NUCLEOTIDE SEQUENCE</scope>
</reference>
<comment type="caution">
    <text evidence="2">The sequence shown here is derived from an EMBL/GenBank/DDBJ whole genome shotgun (WGS) entry which is preliminary data.</text>
</comment>
<accession>A0ABQ5BKP9</accession>
<organism evidence="2 3">
    <name type="scientific">Tanacetum coccineum</name>
    <dbReference type="NCBI Taxonomy" id="301880"/>
    <lineage>
        <taxon>Eukaryota</taxon>
        <taxon>Viridiplantae</taxon>
        <taxon>Streptophyta</taxon>
        <taxon>Embryophyta</taxon>
        <taxon>Tracheophyta</taxon>
        <taxon>Spermatophyta</taxon>
        <taxon>Magnoliopsida</taxon>
        <taxon>eudicotyledons</taxon>
        <taxon>Gunneridae</taxon>
        <taxon>Pentapetalae</taxon>
        <taxon>asterids</taxon>
        <taxon>campanulids</taxon>
        <taxon>Asterales</taxon>
        <taxon>Asteraceae</taxon>
        <taxon>Asteroideae</taxon>
        <taxon>Anthemideae</taxon>
        <taxon>Anthemidinae</taxon>
        <taxon>Tanacetum</taxon>
    </lineage>
</organism>
<dbReference type="Proteomes" id="UP001151760">
    <property type="component" value="Unassembled WGS sequence"/>
</dbReference>
<feature type="compositionally biased region" description="Polar residues" evidence="1">
    <location>
        <begin position="86"/>
        <end position="105"/>
    </location>
</feature>
<evidence type="ECO:0000313" key="2">
    <source>
        <dbReference type="EMBL" id="GJT15405.1"/>
    </source>
</evidence>
<dbReference type="EMBL" id="BQNB010013394">
    <property type="protein sequence ID" value="GJT15405.1"/>
    <property type="molecule type" value="Genomic_DNA"/>
</dbReference>
<reference evidence="2" key="2">
    <citation type="submission" date="2022-01" db="EMBL/GenBank/DDBJ databases">
        <authorList>
            <person name="Yamashiro T."/>
            <person name="Shiraishi A."/>
            <person name="Satake H."/>
            <person name="Nakayama K."/>
        </authorList>
    </citation>
    <scope>NUCLEOTIDE SEQUENCE</scope>
</reference>
<evidence type="ECO:0000256" key="1">
    <source>
        <dbReference type="SAM" id="MobiDB-lite"/>
    </source>
</evidence>
<sequence length="614" mass="69393">MSCTMFFSNYTTRYFLQLPWNSKIQDALDSAAGGNFLDKMPQEGLVIIESKSKVRYSRGRASDQEWKRFSRLSLTTSRTFQQTAAVGNTNQASSSSSLPSNTIPNPRNEAKAITTRSGASYDGPPIPPPVVEKESEMLLIHMPKFASDVQRNLNNKDNIIELTKTPLNVKYSAVVLKEAPEKLVITLPSTRTKEIKLSPEFKKILKCVVWNHMKYLPTRILGLQSGMSIEEERGRGVLPRHEQVQRRRGSNARDGIEKMLGLADATYAATEGRARGNQWRIGIVVEARRGVEARIGKTRGSIWWLGQWCDIRALSCLAVKVAEWVDERVSAIAEIVFRAECRGGLWGSRTRVGRERERAIDRGWPLRRDDMDVYDVVNEGSLAAHTYSEYSVGGSQDRGRDLTEMMRFSQFCAACVWRQHAHRVGVNSVASVGVAHELGIIVSIRYLSSRDSRVSLQYWSLVCASWSRARSYYMTDSTLDLDRTQFGSRCGKMCQSAESSVSVVSSSRVECLDRSRVEDKLSKTNREKSISDILRTYCQPIPYLDDALYRDGTSRIAHISRVQRNVDIFWSDFFQVTFHRTQAENKLVSTSSALQRLANNIIIVSMCEWGFSLL</sequence>
<gene>
    <name evidence="2" type="ORF">Tco_0874111</name>
</gene>
<name>A0ABQ5BKP9_9ASTR</name>
<evidence type="ECO:0000313" key="3">
    <source>
        <dbReference type="Proteomes" id="UP001151760"/>
    </source>
</evidence>
<proteinExistence type="predicted"/>
<protein>
    <submittedName>
        <fullName evidence="2">Uncharacterized protein</fullName>
    </submittedName>
</protein>
<keyword evidence="3" id="KW-1185">Reference proteome</keyword>